<dbReference type="Proteomes" id="UP000031512">
    <property type="component" value="Unassembled WGS sequence"/>
</dbReference>
<organism evidence="1 2">
    <name type="scientific">Theileria equi strain WA</name>
    <dbReference type="NCBI Taxonomy" id="1537102"/>
    <lineage>
        <taxon>Eukaryota</taxon>
        <taxon>Sar</taxon>
        <taxon>Alveolata</taxon>
        <taxon>Apicomplexa</taxon>
        <taxon>Aconoidasida</taxon>
        <taxon>Piroplasmida</taxon>
        <taxon>Theileriidae</taxon>
        <taxon>Theileria</taxon>
    </lineage>
</organism>
<dbReference type="GeneID" id="15802739"/>
<name>L1LCU7_THEEQ</name>
<dbReference type="KEGG" id="beq:BEWA_016360"/>
<protein>
    <submittedName>
        <fullName evidence="1">Uncharacterized protein</fullName>
    </submittedName>
</protein>
<evidence type="ECO:0000313" key="1">
    <source>
        <dbReference type="EMBL" id="EKX73075.1"/>
    </source>
</evidence>
<keyword evidence="2" id="KW-1185">Reference proteome</keyword>
<dbReference type="Pfam" id="PF04385">
    <property type="entry name" value="FAINT"/>
    <property type="match status" value="1"/>
</dbReference>
<comment type="caution">
    <text evidence="1">The sequence shown here is derived from an EMBL/GenBank/DDBJ whole genome shotgun (WGS) entry which is preliminary data.</text>
</comment>
<reference evidence="1 2" key="1">
    <citation type="journal article" date="2012" name="BMC Genomics">
        <title>Comparative genomic analysis and phylogenetic position of Theileria equi.</title>
        <authorList>
            <person name="Kappmeyer L.S."/>
            <person name="Thiagarajan M."/>
            <person name="Herndon D.R."/>
            <person name="Ramsay J.D."/>
            <person name="Caler E."/>
            <person name="Djikeng A."/>
            <person name="Gillespie J.J."/>
            <person name="Lau A.O."/>
            <person name="Roalson E.H."/>
            <person name="Silva J.C."/>
            <person name="Silva M.G."/>
            <person name="Suarez C.E."/>
            <person name="Ueti M.W."/>
            <person name="Nene V.M."/>
            <person name="Mealey R.H."/>
            <person name="Knowles D.P."/>
            <person name="Brayton K.A."/>
        </authorList>
    </citation>
    <scope>NUCLEOTIDE SEQUENCE [LARGE SCALE GENOMIC DNA]</scope>
    <source>
        <strain evidence="1 2">WA</strain>
    </source>
</reference>
<sequence length="154" mass="17673">MLRTNHGWRLIGNYPGAFKSIPRPDVVKFHCTLDLTCSDHGRIKVFDTVIGGLKTRFFIPRLGCRADKITHNGTILWRSPESEDSGKESQWRAILVRAYLRGNSCFLVKATLKETGDSLSSVNYIYLNGRWIEIDERESERAKWALKAYVDPQE</sequence>
<accession>L1LCU7</accession>
<dbReference type="STRING" id="1537102.L1LCU7"/>
<gene>
    <name evidence="1" type="ORF">BEWA_016360</name>
</gene>
<dbReference type="InterPro" id="IPR007480">
    <property type="entry name" value="DUF529"/>
</dbReference>
<evidence type="ECO:0000313" key="2">
    <source>
        <dbReference type="Proteomes" id="UP000031512"/>
    </source>
</evidence>
<dbReference type="RefSeq" id="XP_004832527.1">
    <property type="nucleotide sequence ID" value="XM_004832470.1"/>
</dbReference>
<dbReference type="EMBL" id="ACOU01000004">
    <property type="protein sequence ID" value="EKX73075.1"/>
    <property type="molecule type" value="Genomic_DNA"/>
</dbReference>
<proteinExistence type="predicted"/>
<dbReference type="VEuPathDB" id="PiroplasmaDB:BEWA_016360"/>
<dbReference type="AlphaFoldDB" id="L1LCU7"/>